<dbReference type="RefSeq" id="WP_152605600.1">
    <property type="nucleotide sequence ID" value="NZ_AXCY01000020.1"/>
</dbReference>
<dbReference type="AlphaFoldDB" id="A0A0A0BSQ2"/>
<keyword evidence="2" id="KW-0812">Transmembrane</keyword>
<evidence type="ECO:0000259" key="3">
    <source>
        <dbReference type="Pfam" id="PF09990"/>
    </source>
</evidence>
<feature type="transmembrane region" description="Helical" evidence="2">
    <location>
        <begin position="105"/>
        <end position="124"/>
    </location>
</feature>
<name>A0A0A0BSQ2_9CELL</name>
<organism evidence="4 5">
    <name type="scientific">Cellulomonas carbonis T26</name>
    <dbReference type="NCBI Taxonomy" id="947969"/>
    <lineage>
        <taxon>Bacteria</taxon>
        <taxon>Bacillati</taxon>
        <taxon>Actinomycetota</taxon>
        <taxon>Actinomycetes</taxon>
        <taxon>Micrococcales</taxon>
        <taxon>Cellulomonadaceae</taxon>
        <taxon>Cellulomonas</taxon>
    </lineage>
</organism>
<dbReference type="Proteomes" id="UP000029839">
    <property type="component" value="Unassembled WGS sequence"/>
</dbReference>
<dbReference type="InterPro" id="IPR019251">
    <property type="entry name" value="DUF2231_TM"/>
</dbReference>
<accession>A0A0A0BSQ2</accession>
<evidence type="ECO:0000313" key="5">
    <source>
        <dbReference type="Proteomes" id="UP000029839"/>
    </source>
</evidence>
<evidence type="ECO:0000256" key="2">
    <source>
        <dbReference type="SAM" id="Phobius"/>
    </source>
</evidence>
<keyword evidence="2" id="KW-0472">Membrane</keyword>
<dbReference type="OrthoDB" id="9795104at2"/>
<gene>
    <name evidence="4" type="ORF">N868_09055</name>
</gene>
<feature type="transmembrane region" description="Helical" evidence="2">
    <location>
        <begin position="136"/>
        <end position="155"/>
    </location>
</feature>
<feature type="compositionally biased region" description="Basic and acidic residues" evidence="1">
    <location>
        <begin position="1"/>
        <end position="12"/>
    </location>
</feature>
<reference evidence="4 5" key="2">
    <citation type="journal article" date="2015" name="Stand. Genomic Sci.">
        <title>Draft genome sequence of Cellulomonas carbonis T26(T) and comparative analysis of six Cellulomonas genomes.</title>
        <authorList>
            <person name="Zhuang W."/>
            <person name="Zhang S."/>
            <person name="Xia X."/>
            <person name="Wang G."/>
        </authorList>
    </citation>
    <scope>NUCLEOTIDE SEQUENCE [LARGE SCALE GENOMIC DNA]</scope>
    <source>
        <strain evidence="4 5">T26</strain>
    </source>
</reference>
<keyword evidence="5" id="KW-1185">Reference proteome</keyword>
<dbReference type="EMBL" id="AXCY01000020">
    <property type="protein sequence ID" value="KGM11473.1"/>
    <property type="molecule type" value="Genomic_DNA"/>
</dbReference>
<dbReference type="Pfam" id="PF09990">
    <property type="entry name" value="DUF2231"/>
    <property type="match status" value="1"/>
</dbReference>
<reference evidence="4 5" key="1">
    <citation type="submission" date="2013-08" db="EMBL/GenBank/DDBJ databases">
        <title>Genome sequencing of Cellulomonas carbonis T26.</title>
        <authorList>
            <person name="Chen F."/>
            <person name="Li Y."/>
            <person name="Wang G."/>
        </authorList>
    </citation>
    <scope>NUCLEOTIDE SEQUENCE [LARGE SCALE GENOMIC DNA]</scope>
    <source>
        <strain evidence="4 5">T26</strain>
    </source>
</reference>
<comment type="caution">
    <text evidence="4">The sequence shown here is derived from an EMBL/GenBank/DDBJ whole genome shotgun (WGS) entry which is preliminary data.</text>
</comment>
<feature type="region of interest" description="Disordered" evidence="1">
    <location>
        <begin position="1"/>
        <end position="24"/>
    </location>
</feature>
<evidence type="ECO:0000256" key="1">
    <source>
        <dbReference type="SAM" id="MobiDB-lite"/>
    </source>
</evidence>
<sequence>MTTPDGPRHLDPDPDSTTGRTDAPPLVGLALRLEDEERLDPVVDALRPLARSLVSDPARRAVLLGRQMGHSLHPLLTDVPIGTWVSALALDVVGGRSARPAARRLIGLGILAAVPTAVTGLADWSHTSQRNSRVGVVHAAGNTVGLLLFGASWIARGRGHHARGVTLGMLGGAAAGASGFLGAHLSLARNVNARDEAFADSLPAAGADRTGEELTV</sequence>
<feature type="domain" description="DUF2231" evidence="3">
    <location>
        <begin position="69"/>
        <end position="191"/>
    </location>
</feature>
<feature type="transmembrane region" description="Helical" evidence="2">
    <location>
        <begin position="167"/>
        <end position="187"/>
    </location>
</feature>
<protein>
    <recommendedName>
        <fullName evidence="3">DUF2231 domain-containing protein</fullName>
    </recommendedName>
</protein>
<evidence type="ECO:0000313" key="4">
    <source>
        <dbReference type="EMBL" id="KGM11473.1"/>
    </source>
</evidence>
<keyword evidence="2" id="KW-1133">Transmembrane helix</keyword>
<proteinExistence type="predicted"/>